<dbReference type="SUPFAM" id="SSF53218">
    <property type="entry name" value="Molybdenum cofactor biosynthesis proteins"/>
    <property type="match status" value="1"/>
</dbReference>
<dbReference type="InterPro" id="IPR036688">
    <property type="entry name" value="MoeA_C_domain_IV_sf"/>
</dbReference>
<evidence type="ECO:0000313" key="11">
    <source>
        <dbReference type="EMBL" id="MFC0522190.1"/>
    </source>
</evidence>
<comment type="catalytic activity">
    <reaction evidence="8">
        <text>adenylyl-molybdopterin + molybdate = Mo-molybdopterin + AMP + H(+)</text>
        <dbReference type="Rhea" id="RHEA:35047"/>
        <dbReference type="ChEBI" id="CHEBI:15378"/>
        <dbReference type="ChEBI" id="CHEBI:36264"/>
        <dbReference type="ChEBI" id="CHEBI:62727"/>
        <dbReference type="ChEBI" id="CHEBI:71302"/>
        <dbReference type="ChEBI" id="CHEBI:456215"/>
        <dbReference type="EC" id="2.10.1.1"/>
    </reaction>
</comment>
<dbReference type="Pfam" id="PF03453">
    <property type="entry name" value="MoeA_N"/>
    <property type="match status" value="1"/>
</dbReference>
<keyword evidence="7 9" id="KW-0501">Molybdenum cofactor biosynthesis</keyword>
<dbReference type="InterPro" id="IPR036135">
    <property type="entry name" value="MoeA_linker/N_sf"/>
</dbReference>
<dbReference type="Gene3D" id="3.40.980.10">
    <property type="entry name" value="MoaB/Mog-like domain"/>
    <property type="match status" value="1"/>
</dbReference>
<sequence>MEPRQPIAIDKAIELVMQHGKEQGRELVSLQECDDRYIAEDIYANHPIPPFPKSPYDGFAFRSEDTASANRDNPVRFTVVEHVPAGATASRPIGKGEAVRIMTGAAIPEGADCVAMFEVCHTYNEGDLEWVELKRPIRSMENVMDKGSETEEGALVIRKGTYMNPGVKAVLATFGFTKVPVTKKPKIGLITTGTELLDVEEDMVYGKIRNSNGPMIAAQCKRAGADFIHFGKLMDELEPSYERIQQALKDVDILITTGGVSVGDFDLMPAIYEKLEAKVLFNKVAMRPGSVTTVAVYENKMLFGLSGNPSACYVGFELFARPIIRQALGTPAVYPKKIEAYLGEDFEKPNPFTRFVRGKMRMKNGFVYVEPVGMDKSAVVTSLSKADVFIVLRGGTRGYKKGDMVEALWVDTQEGQRNTWNHHLSSEEGG</sequence>
<gene>
    <name evidence="11" type="primary">glp</name>
    <name evidence="11" type="ORF">ACFFGV_01120</name>
</gene>
<evidence type="ECO:0000313" key="12">
    <source>
        <dbReference type="Proteomes" id="UP001589836"/>
    </source>
</evidence>
<protein>
    <recommendedName>
        <fullName evidence="5 9">Molybdopterin molybdenumtransferase</fullName>
        <ecNumber evidence="4 9">2.10.1.1</ecNumber>
    </recommendedName>
</protein>
<keyword evidence="9" id="KW-0460">Magnesium</keyword>
<evidence type="ECO:0000256" key="5">
    <source>
        <dbReference type="ARBA" id="ARBA00021108"/>
    </source>
</evidence>
<dbReference type="InterPro" id="IPR038987">
    <property type="entry name" value="MoeA-like"/>
</dbReference>
<dbReference type="PANTHER" id="PTHR10192:SF5">
    <property type="entry name" value="GEPHYRIN"/>
    <property type="match status" value="1"/>
</dbReference>
<feature type="domain" description="MoaB/Mog" evidence="10">
    <location>
        <begin position="188"/>
        <end position="326"/>
    </location>
</feature>
<comment type="function">
    <text evidence="1 9">Catalyzes the insertion of molybdate into adenylated molybdopterin with the concomitant release of AMP.</text>
</comment>
<dbReference type="EMBL" id="JBHLTP010000002">
    <property type="protein sequence ID" value="MFC0522190.1"/>
    <property type="molecule type" value="Genomic_DNA"/>
</dbReference>
<dbReference type="Gene3D" id="2.170.190.11">
    <property type="entry name" value="Molybdopterin biosynthesis moea protein, domain 3"/>
    <property type="match status" value="1"/>
</dbReference>
<evidence type="ECO:0000256" key="9">
    <source>
        <dbReference type="RuleBase" id="RU365090"/>
    </source>
</evidence>
<evidence type="ECO:0000256" key="1">
    <source>
        <dbReference type="ARBA" id="ARBA00002901"/>
    </source>
</evidence>
<keyword evidence="6 9" id="KW-0500">Molybdenum</keyword>
<reference evidence="11 12" key="1">
    <citation type="submission" date="2024-09" db="EMBL/GenBank/DDBJ databases">
        <authorList>
            <person name="Sun Q."/>
            <person name="Mori K."/>
        </authorList>
    </citation>
    <scope>NUCLEOTIDE SEQUENCE [LARGE SCALE GENOMIC DNA]</scope>
    <source>
        <strain evidence="11 12">NCAIM B.02529</strain>
    </source>
</reference>
<comment type="cofactor">
    <cofactor evidence="9">
        <name>Mg(2+)</name>
        <dbReference type="ChEBI" id="CHEBI:18420"/>
    </cofactor>
</comment>
<evidence type="ECO:0000256" key="4">
    <source>
        <dbReference type="ARBA" id="ARBA00013269"/>
    </source>
</evidence>
<dbReference type="Pfam" id="PF00994">
    <property type="entry name" value="MoCF_biosynth"/>
    <property type="match status" value="1"/>
</dbReference>
<keyword evidence="9" id="KW-0808">Transferase</keyword>
<evidence type="ECO:0000256" key="2">
    <source>
        <dbReference type="ARBA" id="ARBA00005046"/>
    </source>
</evidence>
<keyword evidence="9" id="KW-0479">Metal-binding</keyword>
<evidence type="ECO:0000256" key="3">
    <source>
        <dbReference type="ARBA" id="ARBA00010763"/>
    </source>
</evidence>
<dbReference type="Pfam" id="PF03454">
    <property type="entry name" value="MoeA_C"/>
    <property type="match status" value="1"/>
</dbReference>
<evidence type="ECO:0000259" key="10">
    <source>
        <dbReference type="SMART" id="SM00852"/>
    </source>
</evidence>
<dbReference type="SUPFAM" id="SSF63867">
    <property type="entry name" value="MoeA C-terminal domain-like"/>
    <property type="match status" value="1"/>
</dbReference>
<comment type="pathway">
    <text evidence="2 9">Cofactor biosynthesis; molybdopterin biosynthesis.</text>
</comment>
<dbReference type="Gene3D" id="2.40.340.10">
    <property type="entry name" value="MoeA, C-terminal, domain IV"/>
    <property type="match status" value="1"/>
</dbReference>
<dbReference type="InterPro" id="IPR036425">
    <property type="entry name" value="MoaB/Mog-like_dom_sf"/>
</dbReference>
<dbReference type="CDD" id="cd00887">
    <property type="entry name" value="MoeA"/>
    <property type="match status" value="1"/>
</dbReference>
<organism evidence="11 12">
    <name type="scientific">Pontibacillus salicampi</name>
    <dbReference type="NCBI Taxonomy" id="1449801"/>
    <lineage>
        <taxon>Bacteria</taxon>
        <taxon>Bacillati</taxon>
        <taxon>Bacillota</taxon>
        <taxon>Bacilli</taxon>
        <taxon>Bacillales</taxon>
        <taxon>Bacillaceae</taxon>
        <taxon>Pontibacillus</taxon>
    </lineage>
</organism>
<comment type="caution">
    <text evidence="11">The sequence shown here is derived from an EMBL/GenBank/DDBJ whole genome shotgun (WGS) entry which is preliminary data.</text>
</comment>
<evidence type="ECO:0000256" key="7">
    <source>
        <dbReference type="ARBA" id="ARBA00023150"/>
    </source>
</evidence>
<dbReference type="RefSeq" id="WP_377344714.1">
    <property type="nucleotide sequence ID" value="NZ_JBHLTP010000002.1"/>
</dbReference>
<dbReference type="Gene3D" id="3.90.105.10">
    <property type="entry name" value="Molybdopterin biosynthesis moea protein, domain 2"/>
    <property type="match status" value="1"/>
</dbReference>
<comment type="similarity">
    <text evidence="3 9">Belongs to the MoeA family.</text>
</comment>
<dbReference type="SMART" id="SM00852">
    <property type="entry name" value="MoCF_biosynth"/>
    <property type="match status" value="1"/>
</dbReference>
<dbReference type="InterPro" id="IPR005110">
    <property type="entry name" value="MoeA_linker/N"/>
</dbReference>
<dbReference type="NCBIfam" id="TIGR00177">
    <property type="entry name" value="molyb_syn"/>
    <property type="match status" value="1"/>
</dbReference>
<keyword evidence="12" id="KW-1185">Reference proteome</keyword>
<dbReference type="EC" id="2.10.1.1" evidence="4 9"/>
<dbReference type="InterPro" id="IPR005111">
    <property type="entry name" value="MoeA_C_domain_IV"/>
</dbReference>
<name>A0ABV6LII3_9BACI</name>
<proteinExistence type="inferred from homology"/>
<dbReference type="PANTHER" id="PTHR10192">
    <property type="entry name" value="MOLYBDOPTERIN BIOSYNTHESIS PROTEIN"/>
    <property type="match status" value="1"/>
</dbReference>
<accession>A0ABV6LII3</accession>
<dbReference type="InterPro" id="IPR001453">
    <property type="entry name" value="MoaB/Mog_dom"/>
</dbReference>
<dbReference type="SUPFAM" id="SSF63882">
    <property type="entry name" value="MoeA N-terminal region -like"/>
    <property type="match status" value="1"/>
</dbReference>
<evidence type="ECO:0000256" key="6">
    <source>
        <dbReference type="ARBA" id="ARBA00022505"/>
    </source>
</evidence>
<dbReference type="NCBIfam" id="NF045515">
    <property type="entry name" value="Glp_gephyrin"/>
    <property type="match status" value="1"/>
</dbReference>
<evidence type="ECO:0000256" key="8">
    <source>
        <dbReference type="ARBA" id="ARBA00047317"/>
    </source>
</evidence>
<dbReference type="Proteomes" id="UP001589836">
    <property type="component" value="Unassembled WGS sequence"/>
</dbReference>